<reference evidence="3" key="1">
    <citation type="submission" date="2016-11" db="UniProtKB">
        <authorList>
            <consortium name="WormBaseParasite"/>
        </authorList>
    </citation>
    <scope>IDENTIFICATION</scope>
</reference>
<dbReference type="Proteomes" id="UP000095282">
    <property type="component" value="Unplaced"/>
</dbReference>
<dbReference type="InterPro" id="IPR035979">
    <property type="entry name" value="RBD_domain_sf"/>
</dbReference>
<dbReference type="Gene3D" id="3.30.70.330">
    <property type="match status" value="1"/>
</dbReference>
<keyword evidence="1" id="KW-0812">Transmembrane</keyword>
<evidence type="ECO:0000256" key="1">
    <source>
        <dbReference type="SAM" id="Phobius"/>
    </source>
</evidence>
<evidence type="ECO:0000313" key="3">
    <source>
        <dbReference type="WBParaSite" id="Csp11.Scaffold629.g8879.t2"/>
    </source>
</evidence>
<feature type="transmembrane region" description="Helical" evidence="1">
    <location>
        <begin position="12"/>
        <end position="31"/>
    </location>
</feature>
<name>A0A1I7UFS6_9PELO</name>
<dbReference type="WBParaSite" id="Csp11.Scaffold629.g8879.t2">
    <property type="protein sequence ID" value="Csp11.Scaffold629.g8879.t2"/>
    <property type="gene ID" value="Csp11.Scaffold629.g8879"/>
</dbReference>
<dbReference type="SUPFAM" id="SSF54928">
    <property type="entry name" value="RNA-binding domain, RBD"/>
    <property type="match status" value="1"/>
</dbReference>
<protein>
    <submittedName>
        <fullName evidence="3">RRM domain-containing protein</fullName>
    </submittedName>
</protein>
<dbReference type="STRING" id="1561998.A0A1I7UFS6"/>
<organism evidence="2 3">
    <name type="scientific">Caenorhabditis tropicalis</name>
    <dbReference type="NCBI Taxonomy" id="1561998"/>
    <lineage>
        <taxon>Eukaryota</taxon>
        <taxon>Metazoa</taxon>
        <taxon>Ecdysozoa</taxon>
        <taxon>Nematoda</taxon>
        <taxon>Chromadorea</taxon>
        <taxon>Rhabditida</taxon>
        <taxon>Rhabditina</taxon>
        <taxon>Rhabditomorpha</taxon>
        <taxon>Rhabditoidea</taxon>
        <taxon>Rhabditidae</taxon>
        <taxon>Peloderinae</taxon>
        <taxon>Caenorhabditis</taxon>
    </lineage>
</organism>
<dbReference type="AlphaFoldDB" id="A0A1I7UFS6"/>
<keyword evidence="2" id="KW-1185">Reference proteome</keyword>
<keyword evidence="1" id="KW-0472">Membrane</keyword>
<keyword evidence="1" id="KW-1133">Transmembrane helix</keyword>
<proteinExistence type="predicted"/>
<dbReference type="InterPro" id="IPR012677">
    <property type="entry name" value="Nucleotide-bd_a/b_plait_sf"/>
</dbReference>
<sequence length="80" mass="8950">MSLSLSVHMLSVVYFLFLGCYAISFSLKAFVEYDEEASAAAFVTGMTAVPIQIRGRTLFAQYSTHRELKFDKNKAVSDTE</sequence>
<evidence type="ECO:0000313" key="2">
    <source>
        <dbReference type="Proteomes" id="UP000095282"/>
    </source>
</evidence>
<accession>A0A1I7UFS6</accession>
<dbReference type="GO" id="GO:0003676">
    <property type="term" value="F:nucleic acid binding"/>
    <property type="evidence" value="ECO:0007669"/>
    <property type="project" value="InterPro"/>
</dbReference>